<evidence type="ECO:0000313" key="2">
    <source>
        <dbReference type="Proteomes" id="UP001283361"/>
    </source>
</evidence>
<proteinExistence type="predicted"/>
<dbReference type="EMBL" id="JAWDGP010000394">
    <property type="protein sequence ID" value="KAK3800902.1"/>
    <property type="molecule type" value="Genomic_DNA"/>
</dbReference>
<sequence>MQDKTSTVNQLSGSIGLRIHPGKSKMLRIKTEDTQAITVGGKSLEVVEKFMYLGRVIDHSGGTAAAVRAQISFSRERILARLASCRRRLACPGLKLSTMAPWTWVASCSS</sequence>
<name>A0AAE1B7A9_9GAST</name>
<dbReference type="AlphaFoldDB" id="A0AAE1B7A9"/>
<protein>
    <submittedName>
        <fullName evidence="1">Uncharacterized protein</fullName>
    </submittedName>
</protein>
<comment type="caution">
    <text evidence="1">The sequence shown here is derived from an EMBL/GenBank/DDBJ whole genome shotgun (WGS) entry which is preliminary data.</text>
</comment>
<reference evidence="1" key="1">
    <citation type="journal article" date="2023" name="G3 (Bethesda)">
        <title>A reference genome for the long-term kleptoplast-retaining sea slug Elysia crispata morphotype clarki.</title>
        <authorList>
            <person name="Eastman K.E."/>
            <person name="Pendleton A.L."/>
            <person name="Shaikh M.A."/>
            <person name="Suttiyut T."/>
            <person name="Ogas R."/>
            <person name="Tomko P."/>
            <person name="Gavelis G."/>
            <person name="Widhalm J.R."/>
            <person name="Wisecaver J.H."/>
        </authorList>
    </citation>
    <scope>NUCLEOTIDE SEQUENCE</scope>
    <source>
        <strain evidence="1">ECLA1</strain>
    </source>
</reference>
<dbReference type="Proteomes" id="UP001283361">
    <property type="component" value="Unassembled WGS sequence"/>
</dbReference>
<gene>
    <name evidence="1" type="ORF">RRG08_051137</name>
</gene>
<keyword evidence="2" id="KW-1185">Reference proteome</keyword>
<evidence type="ECO:0000313" key="1">
    <source>
        <dbReference type="EMBL" id="KAK3800902.1"/>
    </source>
</evidence>
<accession>A0AAE1B7A9</accession>
<organism evidence="1 2">
    <name type="scientific">Elysia crispata</name>
    <name type="common">lettuce slug</name>
    <dbReference type="NCBI Taxonomy" id="231223"/>
    <lineage>
        <taxon>Eukaryota</taxon>
        <taxon>Metazoa</taxon>
        <taxon>Spiralia</taxon>
        <taxon>Lophotrochozoa</taxon>
        <taxon>Mollusca</taxon>
        <taxon>Gastropoda</taxon>
        <taxon>Heterobranchia</taxon>
        <taxon>Euthyneura</taxon>
        <taxon>Panpulmonata</taxon>
        <taxon>Sacoglossa</taxon>
        <taxon>Placobranchoidea</taxon>
        <taxon>Plakobranchidae</taxon>
        <taxon>Elysia</taxon>
    </lineage>
</organism>